<sequence>MFSFIVRHALYRLLTGNFKDLSDQLGMDRNSLKLDVKKLSNTMEEMQHAAESVMQNSTSIGSVSTLQSNSDLTATKSKSKSADLVSTIGSLDFTPNEVRLFKFYKFLLSAKFRVLTYLICFVIHISLWLILGLIQLTNPESASPYYNTGINNFFGACTMHSGTVAVFCGLFASYLAALVVLLLISFFLEKDTWGIKIETSVMSILLLIAVINYLVCPYITIIRTYTDYFFPYGQSMVMYSIIQLFVFVTIPLCRSIKGDGIFPEEIASTMFERILLNKETFKIALDFSRRSYCSEPVLCFDNIENYKKARRKSNKLKIALHILNTHLKKGAPLELNIDKIEERFKSLQENISNQDEKKIDEEVGLLRIHCLQDMSEMMYRLILSDKVVKEVAMMNSGKIPVDSLNSPVSSELSNV</sequence>
<dbReference type="KEGG" id="ngr:NAEGRDRAFT_65785"/>
<evidence type="ECO:0000313" key="5">
    <source>
        <dbReference type="Proteomes" id="UP000006671"/>
    </source>
</evidence>
<dbReference type="VEuPathDB" id="AmoebaDB:NAEGRDRAFT_65785"/>
<dbReference type="EMBL" id="GG738859">
    <property type="protein sequence ID" value="EFC46270.1"/>
    <property type="molecule type" value="Genomic_DNA"/>
</dbReference>
<dbReference type="SUPFAM" id="SSF48097">
    <property type="entry name" value="Regulator of G-protein signaling, RGS"/>
    <property type="match status" value="1"/>
</dbReference>
<reference evidence="4 5" key="1">
    <citation type="journal article" date="2010" name="Cell">
        <title>The genome of Naegleria gruberi illuminates early eukaryotic versatility.</title>
        <authorList>
            <person name="Fritz-Laylin L.K."/>
            <person name="Prochnik S.E."/>
            <person name="Ginger M.L."/>
            <person name="Dacks J.B."/>
            <person name="Carpenter M.L."/>
            <person name="Field M.C."/>
            <person name="Kuo A."/>
            <person name="Paredez A."/>
            <person name="Chapman J."/>
            <person name="Pham J."/>
            <person name="Shu S."/>
            <person name="Neupane R."/>
            <person name="Cipriano M."/>
            <person name="Mancuso J."/>
            <person name="Tu H."/>
            <person name="Salamov A."/>
            <person name="Lindquist E."/>
            <person name="Shapiro H."/>
            <person name="Lucas S."/>
            <person name="Grigoriev I.V."/>
            <person name="Cande W.Z."/>
            <person name="Fulton C."/>
            <person name="Rokhsar D.S."/>
            <person name="Dawson S.C."/>
        </authorList>
    </citation>
    <scope>NUCLEOTIDE SEQUENCE [LARGE SCALE GENOMIC DNA]</scope>
    <source>
        <strain evidence="4 5">NEG-M</strain>
    </source>
</reference>
<dbReference type="GeneID" id="8859510"/>
<organism evidence="5">
    <name type="scientific">Naegleria gruberi</name>
    <name type="common">Amoeba</name>
    <dbReference type="NCBI Taxonomy" id="5762"/>
    <lineage>
        <taxon>Eukaryota</taxon>
        <taxon>Discoba</taxon>
        <taxon>Heterolobosea</taxon>
        <taxon>Tetramitia</taxon>
        <taxon>Eutetramitia</taxon>
        <taxon>Vahlkampfiidae</taxon>
        <taxon>Naegleria</taxon>
    </lineage>
</organism>
<dbReference type="Gene3D" id="1.10.167.10">
    <property type="entry name" value="Regulator of G-protein Signalling 4, domain 2"/>
    <property type="match status" value="1"/>
</dbReference>
<protein>
    <submittedName>
        <fullName evidence="4">Predicted protein</fullName>
    </submittedName>
</protein>
<keyword evidence="2" id="KW-0472">Membrane</keyword>
<dbReference type="InterPro" id="IPR044926">
    <property type="entry name" value="RGS_subdomain_2"/>
</dbReference>
<feature type="transmembrane region" description="Helical" evidence="2">
    <location>
        <begin position="164"/>
        <end position="188"/>
    </location>
</feature>
<feature type="coiled-coil region" evidence="1">
    <location>
        <begin position="29"/>
        <end position="56"/>
    </location>
</feature>
<feature type="transmembrane region" description="Helical" evidence="2">
    <location>
        <begin position="114"/>
        <end position="136"/>
    </location>
</feature>
<keyword evidence="2" id="KW-1133">Transmembrane helix</keyword>
<proteinExistence type="predicted"/>
<keyword evidence="1" id="KW-0175">Coiled coil</keyword>
<keyword evidence="5" id="KW-1185">Reference proteome</keyword>
<dbReference type="Proteomes" id="UP000006671">
    <property type="component" value="Unassembled WGS sequence"/>
</dbReference>
<dbReference type="RefSeq" id="XP_002679014.1">
    <property type="nucleotide sequence ID" value="XM_002678968.1"/>
</dbReference>
<dbReference type="InterPro" id="IPR016137">
    <property type="entry name" value="RGS"/>
</dbReference>
<feature type="transmembrane region" description="Helical" evidence="2">
    <location>
        <begin position="232"/>
        <end position="253"/>
    </location>
</feature>
<evidence type="ECO:0000259" key="3">
    <source>
        <dbReference type="Pfam" id="PF00615"/>
    </source>
</evidence>
<evidence type="ECO:0000256" key="2">
    <source>
        <dbReference type="SAM" id="Phobius"/>
    </source>
</evidence>
<feature type="transmembrane region" description="Helical" evidence="2">
    <location>
        <begin position="200"/>
        <end position="220"/>
    </location>
</feature>
<accession>D2VA99</accession>
<dbReference type="OrthoDB" id="196547at2759"/>
<dbReference type="Pfam" id="PF00615">
    <property type="entry name" value="RGS"/>
    <property type="match status" value="1"/>
</dbReference>
<feature type="domain" description="RGS" evidence="3">
    <location>
        <begin position="271"/>
        <end position="359"/>
    </location>
</feature>
<name>D2VA99_NAEGR</name>
<dbReference type="InterPro" id="IPR036305">
    <property type="entry name" value="RGS_sf"/>
</dbReference>
<evidence type="ECO:0000256" key="1">
    <source>
        <dbReference type="SAM" id="Coils"/>
    </source>
</evidence>
<gene>
    <name evidence="4" type="ORF">NAEGRDRAFT_65785</name>
</gene>
<dbReference type="InParanoid" id="D2VA99"/>
<evidence type="ECO:0000313" key="4">
    <source>
        <dbReference type="EMBL" id="EFC46270.1"/>
    </source>
</evidence>
<keyword evidence="2" id="KW-0812">Transmembrane</keyword>
<dbReference type="AlphaFoldDB" id="D2VA99"/>